<reference evidence="21 22" key="1">
    <citation type="submission" date="2014-12" db="EMBL/GenBank/DDBJ databases">
        <title>Denitrispirillum autotrophicum gen. nov., sp. nov., Denitrifying, Facultatively Autotrophic Bacteria Isolated from Rice Paddy Soil.</title>
        <authorList>
            <person name="Ishii S."/>
            <person name="Ashida N."/>
            <person name="Ohno H."/>
            <person name="Otsuka S."/>
            <person name="Yokota A."/>
            <person name="Senoo K."/>
        </authorList>
    </citation>
    <scope>NUCLEOTIDE SEQUENCE [LARGE SCALE GENOMIC DNA]</scope>
    <source>
        <strain evidence="21 22">TSA66</strain>
    </source>
</reference>
<evidence type="ECO:0000256" key="12">
    <source>
        <dbReference type="ARBA" id="ARBA00022729"/>
    </source>
</evidence>
<evidence type="ECO:0000256" key="2">
    <source>
        <dbReference type="ARBA" id="ARBA00001935"/>
    </source>
</evidence>
<keyword evidence="14" id="KW-0106">Calcium</keyword>
<dbReference type="NCBIfam" id="TIGR04244">
    <property type="entry name" value="nitrous_NosZ_RR"/>
    <property type="match status" value="1"/>
</dbReference>
<dbReference type="InterPro" id="IPR015943">
    <property type="entry name" value="WD40/YVTN_repeat-like_dom_sf"/>
</dbReference>
<sequence>MDNAKKTKLNKEEPAVGARRRFLGQSALLGLAGAGLLTGCKEDAPVTKAASASASGHAARLTSEVEPGQLDDYYSLSSGGHSGEMRIFGIPSGRTIKRIPVFNIDPMTGWGITNESKAIIGTNPDGSLKYTTGDTHHVHGSYKDGTYDGKYLWVNDKMHSRIARIRMDTMECDKITQLPNVMGYHGTFPDKRDPVDPNINYTTRVFCGGEFHMPLPNDGHDLDDPSKWGVLFSCVDAESMEVRWQVRIDGNCDLVATSYDGKYACSNQYNTENAADQAGMMSAERDACVFFDIARIEKMIKDGKFTTIGKSKVPVVDGRKAANQDPKTALTCYVPVGKNPHGVNASPDGKYMVCSGKLSPTATVIEVALVEKWFNGELKTERDAVVAEPEIGLGPLHTGFDGKGNAFTTLFLDSQIVKWNVDAAIKQFKGDKNAKVILDKVDVHYQPGHGYASMGETKEADGKYYNSGNKFSKDRFLPVGPLHVETEQLIDITGDKMRVISDHTAYPEPHDAIIVRRDVVKTRQIYNMDDFPNAVKPENAGITRNGNKVHVRMMSVAPAYSIPVIKVKKGDEVTITLTNHDKVEDLTHGCAIPMYNINFIVNPQETKSVTFKADKPGAYWIYCTHFCHALHLEMRSRFLVEA</sequence>
<dbReference type="SUPFAM" id="SSF49503">
    <property type="entry name" value="Cupredoxins"/>
    <property type="match status" value="1"/>
</dbReference>
<accession>A0A0C2BN64</accession>
<comment type="subcellular location">
    <subcellularLocation>
        <location evidence="4">Periplasm</location>
    </subcellularLocation>
</comment>
<dbReference type="Pfam" id="PF18764">
    <property type="entry name" value="nos_propeller"/>
    <property type="match status" value="1"/>
</dbReference>
<evidence type="ECO:0000259" key="20">
    <source>
        <dbReference type="PROSITE" id="PS50857"/>
    </source>
</evidence>
<dbReference type="EMBL" id="JWJG01000028">
    <property type="protein sequence ID" value="KIF81444.1"/>
    <property type="molecule type" value="Genomic_DNA"/>
</dbReference>
<comment type="pathway">
    <text evidence="5">Nitrogen metabolism; nitrate reduction (denitrification); dinitrogen from nitrate: step 4/4.</text>
</comment>
<comment type="cofactor">
    <cofactor evidence="1">
        <name>Ca(2+)</name>
        <dbReference type="ChEBI" id="CHEBI:29108"/>
    </cofactor>
</comment>
<evidence type="ECO:0000256" key="19">
    <source>
        <dbReference type="ARBA" id="ARBA00049555"/>
    </source>
</evidence>
<dbReference type="EC" id="1.7.2.4" evidence="9"/>
<dbReference type="InterPro" id="IPR011045">
    <property type="entry name" value="N2O_reductase_N"/>
</dbReference>
<evidence type="ECO:0000256" key="8">
    <source>
        <dbReference type="ARBA" id="ARBA00011738"/>
    </source>
</evidence>
<dbReference type="Proteomes" id="UP000031572">
    <property type="component" value="Unassembled WGS sequence"/>
</dbReference>
<comment type="cofactor">
    <cofactor evidence="2">
        <name>Cu cation</name>
        <dbReference type="ChEBI" id="CHEBI:23378"/>
    </cofactor>
</comment>
<dbReference type="SUPFAM" id="SSF50974">
    <property type="entry name" value="Nitrous oxide reductase, N-terminal domain"/>
    <property type="match status" value="1"/>
</dbReference>
<dbReference type="GO" id="GO:0016020">
    <property type="term" value="C:membrane"/>
    <property type="evidence" value="ECO:0007669"/>
    <property type="project" value="InterPro"/>
</dbReference>
<dbReference type="Gene3D" id="2.60.40.420">
    <property type="entry name" value="Cupredoxins - blue copper proteins"/>
    <property type="match status" value="1"/>
</dbReference>
<evidence type="ECO:0000256" key="14">
    <source>
        <dbReference type="ARBA" id="ARBA00022837"/>
    </source>
</evidence>
<evidence type="ECO:0000256" key="6">
    <source>
        <dbReference type="ARBA" id="ARBA00006790"/>
    </source>
</evidence>
<evidence type="ECO:0000256" key="3">
    <source>
        <dbReference type="ARBA" id="ARBA00003034"/>
    </source>
</evidence>
<dbReference type="InterPro" id="IPR041142">
    <property type="entry name" value="NOS_propeller_2"/>
</dbReference>
<dbReference type="InterPro" id="IPR028096">
    <property type="entry name" value="EfeO_Cupredoxin"/>
</dbReference>
<dbReference type="InterPro" id="IPR051403">
    <property type="entry name" value="NosZ/Cyto_c_oxidase_sub2"/>
</dbReference>
<comment type="subunit">
    <text evidence="8">Homodimer.</text>
</comment>
<dbReference type="STRING" id="709839.TSA66_12525"/>
<evidence type="ECO:0000313" key="22">
    <source>
        <dbReference type="Proteomes" id="UP000031572"/>
    </source>
</evidence>
<dbReference type="Pfam" id="PF18793">
    <property type="entry name" value="nos_propeller_2"/>
    <property type="match status" value="1"/>
</dbReference>
<protein>
    <recommendedName>
        <fullName evidence="10">Nitrous-oxide reductase</fullName>
        <ecNumber evidence="9">1.7.2.4</ecNumber>
    </recommendedName>
    <alternativeName>
        <fullName evidence="17">N(2)OR</fullName>
    </alternativeName>
    <alternativeName>
        <fullName evidence="18">N2O reductase</fullName>
    </alternativeName>
</protein>
<comment type="function">
    <text evidence="3">Nitrous-oxide reductase is part of a bacterial respiratory system which is activated under anaerobic conditions in the presence of nitrate or nitrous oxide.</text>
</comment>
<evidence type="ECO:0000256" key="4">
    <source>
        <dbReference type="ARBA" id="ARBA00004418"/>
    </source>
</evidence>
<dbReference type="AlphaFoldDB" id="A0A0C2BN64"/>
<evidence type="ECO:0000256" key="18">
    <source>
        <dbReference type="ARBA" id="ARBA00032847"/>
    </source>
</evidence>
<dbReference type="Gene3D" id="2.130.10.10">
    <property type="entry name" value="YVTN repeat-like/Quinoprotein amine dehydrogenase"/>
    <property type="match status" value="1"/>
</dbReference>
<evidence type="ECO:0000256" key="11">
    <source>
        <dbReference type="ARBA" id="ARBA00022723"/>
    </source>
</evidence>
<name>A0A0C2BN64_9BURK</name>
<keyword evidence="22" id="KW-1185">Reference proteome</keyword>
<evidence type="ECO:0000256" key="17">
    <source>
        <dbReference type="ARBA" id="ARBA00031077"/>
    </source>
</evidence>
<keyword evidence="16" id="KW-0186">Copper</keyword>
<comment type="catalytic activity">
    <reaction evidence="19">
        <text>N2 + 2 Fe(III)-[cytochrome c] + H2O = nitrous oxide + 2 Fe(II)-[cytochrome c] + 2 H(+)</text>
        <dbReference type="Rhea" id="RHEA:43108"/>
        <dbReference type="Rhea" id="RHEA-COMP:10350"/>
        <dbReference type="Rhea" id="RHEA-COMP:14399"/>
        <dbReference type="ChEBI" id="CHEBI:15377"/>
        <dbReference type="ChEBI" id="CHEBI:15378"/>
        <dbReference type="ChEBI" id="CHEBI:17045"/>
        <dbReference type="ChEBI" id="CHEBI:17997"/>
        <dbReference type="ChEBI" id="CHEBI:29033"/>
        <dbReference type="ChEBI" id="CHEBI:29034"/>
        <dbReference type="EC" id="1.7.2.4"/>
    </reaction>
</comment>
<dbReference type="PANTHER" id="PTHR42838:SF2">
    <property type="entry name" value="NITROUS-OXIDE REDUCTASE"/>
    <property type="match status" value="1"/>
</dbReference>
<dbReference type="SMR" id="A0A0C2BN64"/>
<comment type="similarity">
    <text evidence="6">In the C-terminal section; belongs to the cytochrome c oxidase subunit 2 family.</text>
</comment>
<dbReference type="OrthoDB" id="9759695at2"/>
<keyword evidence="12" id="KW-0732">Signal</keyword>
<comment type="caution">
    <text evidence="21">The sequence shown here is derived from an EMBL/GenBank/DDBJ whole genome shotgun (WGS) entry which is preliminary data.</text>
</comment>
<dbReference type="PROSITE" id="PS50857">
    <property type="entry name" value="COX2_CUA"/>
    <property type="match status" value="1"/>
</dbReference>
<keyword evidence="13" id="KW-0574">Periplasm</keyword>
<dbReference type="InterPro" id="IPR008972">
    <property type="entry name" value="Cupredoxin"/>
</dbReference>
<dbReference type="InterPro" id="IPR006311">
    <property type="entry name" value="TAT_signal"/>
</dbReference>
<dbReference type="InterPro" id="IPR002429">
    <property type="entry name" value="CcO_II-like_C"/>
</dbReference>
<evidence type="ECO:0000256" key="13">
    <source>
        <dbReference type="ARBA" id="ARBA00022764"/>
    </source>
</evidence>
<dbReference type="PANTHER" id="PTHR42838">
    <property type="entry name" value="CYTOCHROME C OXIDASE SUBUNIT II"/>
    <property type="match status" value="1"/>
</dbReference>
<evidence type="ECO:0000256" key="7">
    <source>
        <dbReference type="ARBA" id="ARBA00010372"/>
    </source>
</evidence>
<proteinExistence type="inferred from homology"/>
<dbReference type="InterPro" id="IPR041114">
    <property type="entry name" value="Nos_propeller"/>
</dbReference>
<dbReference type="GO" id="GO:0019333">
    <property type="term" value="P:denitrification pathway"/>
    <property type="evidence" value="ECO:0007669"/>
    <property type="project" value="UniProtKB-UniPathway"/>
</dbReference>
<comment type="similarity">
    <text evidence="7">Belongs to the NosZ family.</text>
</comment>
<evidence type="ECO:0000256" key="9">
    <source>
        <dbReference type="ARBA" id="ARBA00011896"/>
    </source>
</evidence>
<evidence type="ECO:0000256" key="1">
    <source>
        <dbReference type="ARBA" id="ARBA00001913"/>
    </source>
</evidence>
<evidence type="ECO:0000256" key="15">
    <source>
        <dbReference type="ARBA" id="ARBA00023002"/>
    </source>
</evidence>
<dbReference type="GO" id="GO:0005507">
    <property type="term" value="F:copper ion binding"/>
    <property type="evidence" value="ECO:0007669"/>
    <property type="project" value="InterPro"/>
</dbReference>
<dbReference type="GO" id="GO:0042597">
    <property type="term" value="C:periplasmic space"/>
    <property type="evidence" value="ECO:0007669"/>
    <property type="project" value="UniProtKB-SubCell"/>
</dbReference>
<evidence type="ECO:0000256" key="16">
    <source>
        <dbReference type="ARBA" id="ARBA00023008"/>
    </source>
</evidence>
<organism evidence="21 22">
    <name type="scientific">Noviherbaspirillum autotrophicum</name>
    <dbReference type="NCBI Taxonomy" id="709839"/>
    <lineage>
        <taxon>Bacteria</taxon>
        <taxon>Pseudomonadati</taxon>
        <taxon>Pseudomonadota</taxon>
        <taxon>Betaproteobacteria</taxon>
        <taxon>Burkholderiales</taxon>
        <taxon>Oxalobacteraceae</taxon>
        <taxon>Noviherbaspirillum</taxon>
    </lineage>
</organism>
<evidence type="ECO:0000256" key="10">
    <source>
        <dbReference type="ARBA" id="ARBA00016560"/>
    </source>
</evidence>
<keyword evidence="15 21" id="KW-0560">Oxidoreductase</keyword>
<dbReference type="RefSeq" id="WP_040040271.1">
    <property type="nucleotide sequence ID" value="NZ_JWJG01000028.1"/>
</dbReference>
<evidence type="ECO:0000313" key="21">
    <source>
        <dbReference type="EMBL" id="KIF81444.1"/>
    </source>
</evidence>
<dbReference type="InterPro" id="IPR023644">
    <property type="entry name" value="NO_Rdtase"/>
</dbReference>
<keyword evidence="11" id="KW-0479">Metal-binding</keyword>
<dbReference type="GO" id="GO:0050304">
    <property type="term" value="F:nitrous-oxide reductase activity"/>
    <property type="evidence" value="ECO:0007669"/>
    <property type="project" value="UniProtKB-EC"/>
</dbReference>
<evidence type="ECO:0000256" key="5">
    <source>
        <dbReference type="ARBA" id="ARBA00004779"/>
    </source>
</evidence>
<gene>
    <name evidence="21" type="primary">nosZ</name>
    <name evidence="21" type="ORF">TSA66_12525</name>
</gene>
<dbReference type="Pfam" id="PF13473">
    <property type="entry name" value="Cupredoxin_1"/>
    <property type="match status" value="1"/>
</dbReference>
<dbReference type="GO" id="GO:0005509">
    <property type="term" value="F:calcium ion binding"/>
    <property type="evidence" value="ECO:0007669"/>
    <property type="project" value="InterPro"/>
</dbReference>
<dbReference type="PROSITE" id="PS51318">
    <property type="entry name" value="TAT"/>
    <property type="match status" value="1"/>
</dbReference>
<feature type="domain" description="Cytochrome oxidase subunit II copper A binding" evidence="20">
    <location>
        <begin position="510"/>
        <end position="642"/>
    </location>
</feature>
<dbReference type="GO" id="GO:0004129">
    <property type="term" value="F:cytochrome-c oxidase activity"/>
    <property type="evidence" value="ECO:0007669"/>
    <property type="project" value="InterPro"/>
</dbReference>
<dbReference type="UniPathway" id="UPA00652">
    <property type="reaction ID" value="UER00709"/>
</dbReference>